<gene>
    <name evidence="1" type="ORF">ACGRHZ_12345</name>
</gene>
<evidence type="ECO:0000313" key="1">
    <source>
        <dbReference type="EMBL" id="MFH0272107.1"/>
    </source>
</evidence>
<dbReference type="RefSeq" id="WP_039975392.1">
    <property type="nucleotide sequence ID" value="NZ_JBIHSE010000001.1"/>
</dbReference>
<dbReference type="Proteomes" id="UP001607221">
    <property type="component" value="Unassembled WGS sequence"/>
</dbReference>
<dbReference type="EMBL" id="JBIHSE010000001">
    <property type="protein sequence ID" value="MFH0272107.1"/>
    <property type="molecule type" value="Genomic_DNA"/>
</dbReference>
<name>A0ABW7J7P4_9VIBR</name>
<keyword evidence="2" id="KW-1185">Reference proteome</keyword>
<evidence type="ECO:0000313" key="2">
    <source>
        <dbReference type="Proteomes" id="UP001607221"/>
    </source>
</evidence>
<evidence type="ECO:0008006" key="3">
    <source>
        <dbReference type="Google" id="ProtNLM"/>
    </source>
</evidence>
<accession>A0ABW7J7P4</accession>
<reference evidence="1 2" key="1">
    <citation type="submission" date="2024-10" db="EMBL/GenBank/DDBJ databases">
        <authorList>
            <person name="Yibar A."/>
            <person name="Saticioglu I.B."/>
            <person name="Duman M."/>
            <person name="Ajmi N."/>
            <person name="Gurler F."/>
            <person name="Ay H."/>
            <person name="Onuk E."/>
            <person name="Guler S."/>
            <person name="Romalde J.L."/>
        </authorList>
    </citation>
    <scope>NUCLEOTIDE SEQUENCE [LARGE SCALE GENOMIC DNA]</scope>
    <source>
        <strain evidence="1 2">1-TCBS-A</strain>
    </source>
</reference>
<protein>
    <recommendedName>
        <fullName evidence="3">Type 4 fimbrial biogenesis protein PilX N-terminal domain-containing protein</fullName>
    </recommendedName>
</protein>
<proteinExistence type="predicted"/>
<sequence>MRKQQGAAALLVVSVLLVAALMMSLGSYKSLFYQIKRANNQIEARQEHWLAEGGLECVFALVQETGSVPTPIQLDVCSSSLSLSKASQYLTVVSESGFAEITKVIKFAGRNGAGAIQTTADLYLNGSNSISPDPLKEASTTNKWQCRAVTYSSKLQVFGNLQNKGLTDSAKPYVDFPSGQGCDSGHQSTVTSSPIFSQKDFLLDASQQPFENFFSEKREDWFKVMSNEEFVKVSATSLTKSSGEMKFTQQTLPVPSRVDDCGTQIKNIINNGKDLIWIYGNCHLTGTDLSNIGTAINTYTPSGVILVAHNGLFTTSGALTFKGLLFHFVSGETDNSGNFHPDFTPSSASWNSSSPTVQDDLEALKLVLNGHVANFTPKPTDTDIVYYQQGAFFPSGGYVMDAPGQAAIFGAALDLYFDGNAIDVPLSRILKTKWKKGSWNDL</sequence>
<comment type="caution">
    <text evidence="1">The sequence shown here is derived from an EMBL/GenBank/DDBJ whole genome shotgun (WGS) entry which is preliminary data.</text>
</comment>
<organism evidence="1 2">
    <name type="scientific">Vibrio jasicida</name>
    <dbReference type="NCBI Taxonomy" id="766224"/>
    <lineage>
        <taxon>Bacteria</taxon>
        <taxon>Pseudomonadati</taxon>
        <taxon>Pseudomonadota</taxon>
        <taxon>Gammaproteobacteria</taxon>
        <taxon>Vibrionales</taxon>
        <taxon>Vibrionaceae</taxon>
        <taxon>Vibrio</taxon>
    </lineage>
</organism>